<accession>A0A8T5UT34</accession>
<sequence length="433" mass="49519">MKAKINAEWDHLSKVAVHSPGIEMYFGLLDPFASLYERSFSMKDALKEHELLIYTLKHEFKIDIIPLKETIIEQADKSTPIHEKLINLAFKNLHYTGDITEVDRAKEEVEKNKKILDSNYYFNTVLLNPNVELKSSTGTRMIHLHVTENEPLTNLYFMRDQQAVTDKGIVISRMSKPQRRREPQLTKFLWNSLKMPIACEIKDPGTFEGGDFIPMKEFSLIGVGDRTNMSGVEQILQEGLNYNEVGVVQQPKHPLLPAVKNDLMINMHLDTYFNVASDGVVVGCEPLLKNAPVAIYYRENQGEYVKSKEQTNLHDYIVSKGFEIIDITTLEYLAYASNFLCVKNGTIVSVEVDRIVKDVINSLKDKAADNPEIYGNLLMQVKKDYKYLCNEGQFFPHKKEIYQHDIDAYPLNLINLTGGYGGAHCMTCALRRR</sequence>
<dbReference type="SUPFAM" id="SSF55909">
    <property type="entry name" value="Pentein"/>
    <property type="match status" value="1"/>
</dbReference>
<dbReference type="RefSeq" id="WP_223792409.1">
    <property type="nucleotide sequence ID" value="NZ_JAIOUQ010000016.1"/>
</dbReference>
<dbReference type="GO" id="GO:0016990">
    <property type="term" value="F:arginine deiminase activity"/>
    <property type="evidence" value="ECO:0007669"/>
    <property type="project" value="InterPro"/>
</dbReference>
<dbReference type="AlphaFoldDB" id="A0A8T5UT34"/>
<keyword evidence="3" id="KW-1185">Reference proteome</keyword>
<protein>
    <recommendedName>
        <fullName evidence="4">Amidinotransferase</fullName>
    </recommendedName>
</protein>
<comment type="caution">
    <text evidence="2">The sequence shown here is derived from an EMBL/GenBank/DDBJ whole genome shotgun (WGS) entry which is preliminary data.</text>
</comment>
<evidence type="ECO:0000313" key="2">
    <source>
        <dbReference type="EMBL" id="MBZ2166864.1"/>
    </source>
</evidence>
<dbReference type="Pfam" id="PF02274">
    <property type="entry name" value="ADI"/>
    <property type="match status" value="1"/>
</dbReference>
<gene>
    <name evidence="2" type="ORF">K8N75_12540</name>
</gene>
<dbReference type="PANTHER" id="PTHR47271">
    <property type="entry name" value="ARGININE DEIMINASE"/>
    <property type="match status" value="1"/>
</dbReference>
<dbReference type="Proteomes" id="UP000825933">
    <property type="component" value="Unassembled WGS sequence"/>
</dbReference>
<evidence type="ECO:0000256" key="1">
    <source>
        <dbReference type="ARBA" id="ARBA00022801"/>
    </source>
</evidence>
<dbReference type="GO" id="GO:0019546">
    <property type="term" value="P:L-arginine deiminase pathway"/>
    <property type="evidence" value="ECO:0007669"/>
    <property type="project" value="TreeGrafter"/>
</dbReference>
<name>A0A8T5UT34_9EURY</name>
<proteinExistence type="predicted"/>
<evidence type="ECO:0000313" key="3">
    <source>
        <dbReference type="Proteomes" id="UP000825933"/>
    </source>
</evidence>
<dbReference type="PRINTS" id="PR01466">
    <property type="entry name" value="ARGDEIMINASE"/>
</dbReference>
<reference evidence="3" key="1">
    <citation type="journal article" date="2022" name="Microbiol. Resour. Announc.">
        <title>Draft Genome Sequence of a Methanogenic Archaeon from West Spitsbergen Permafrost.</title>
        <authorList>
            <person name="Trubitsyn V."/>
            <person name="Rivkina E."/>
            <person name="Shcherbakova V."/>
        </authorList>
    </citation>
    <scope>NUCLEOTIDE SEQUENCE [LARGE SCALE GENOMIC DNA]</scope>
    <source>
        <strain evidence="3">VT</strain>
    </source>
</reference>
<evidence type="ECO:0008006" key="4">
    <source>
        <dbReference type="Google" id="ProtNLM"/>
    </source>
</evidence>
<dbReference type="PANTHER" id="PTHR47271:SF2">
    <property type="entry name" value="ARGININE DEIMINASE"/>
    <property type="match status" value="1"/>
</dbReference>
<dbReference type="InterPro" id="IPR003876">
    <property type="entry name" value="Arg_deiminase"/>
</dbReference>
<dbReference type="Gene3D" id="3.75.10.10">
    <property type="entry name" value="L-arginine/glycine Amidinotransferase, Chain A"/>
    <property type="match status" value="1"/>
</dbReference>
<keyword evidence="1" id="KW-0378">Hydrolase</keyword>
<dbReference type="EMBL" id="JAIOUQ010000016">
    <property type="protein sequence ID" value="MBZ2166864.1"/>
    <property type="molecule type" value="Genomic_DNA"/>
</dbReference>
<organism evidence="2 3">
    <name type="scientific">Methanobacterium spitsbergense</name>
    <dbReference type="NCBI Taxonomy" id="2874285"/>
    <lineage>
        <taxon>Archaea</taxon>
        <taxon>Methanobacteriati</taxon>
        <taxon>Methanobacteriota</taxon>
        <taxon>Methanomada group</taxon>
        <taxon>Methanobacteria</taxon>
        <taxon>Methanobacteriales</taxon>
        <taxon>Methanobacteriaceae</taxon>
        <taxon>Methanobacterium</taxon>
    </lineage>
</organism>